<protein>
    <recommendedName>
        <fullName evidence="11">Peptidase M16 N-terminal domain-containing protein</fullName>
    </recommendedName>
</protein>
<keyword evidence="6" id="KW-0862">Zinc</keyword>
<evidence type="ECO:0000259" key="9">
    <source>
        <dbReference type="Pfam" id="PF05193"/>
    </source>
</evidence>
<accession>A0A0F8ZDY7</accession>
<dbReference type="FunFam" id="3.30.830.10:FF:000012">
    <property type="entry name" value="Protease 3"/>
    <property type="match status" value="1"/>
</dbReference>
<comment type="caution">
    <text evidence="10">The sequence shown here is derived from an EMBL/GenBank/DDBJ whole genome shotgun (WGS) entry which is preliminary data.</text>
</comment>
<evidence type="ECO:0000256" key="3">
    <source>
        <dbReference type="ARBA" id="ARBA00022670"/>
    </source>
</evidence>
<evidence type="ECO:0008006" key="11">
    <source>
        <dbReference type="Google" id="ProtNLM"/>
    </source>
</evidence>
<dbReference type="SUPFAM" id="SSF63411">
    <property type="entry name" value="LuxS/MPP-like metallohydrolase"/>
    <property type="match status" value="2"/>
</dbReference>
<dbReference type="GO" id="GO:0006508">
    <property type="term" value="P:proteolysis"/>
    <property type="evidence" value="ECO:0007669"/>
    <property type="project" value="UniProtKB-KW"/>
</dbReference>
<dbReference type="EMBL" id="LAZR01064075">
    <property type="protein sequence ID" value="KKK58251.1"/>
    <property type="molecule type" value="Genomic_DNA"/>
</dbReference>
<dbReference type="Pfam" id="PF00675">
    <property type="entry name" value="Peptidase_M16"/>
    <property type="match status" value="1"/>
</dbReference>
<evidence type="ECO:0000259" key="8">
    <source>
        <dbReference type="Pfam" id="PF00675"/>
    </source>
</evidence>
<sequence length="354" mass="40715">MMLRFKFLIIFLFSIFNIFAMDTKYQIVEDKSNLKILNPSLKDRNTLKLRLSNGMKVYIISDKNTDKSAAAISVLAGSWDDPKEFPGMAHFCEHMLFKGSKKYPKESEYMKFIWDNSGVPNAYTASDRTVYMFSVNDSAFDEALDRLSYFFRDPIFDAPHIAKELYAVDQEHSKNIENDGRRAHMVSKEIGNPNHPNAKFSTGNAKTLQSIPPSELRKWYEKHYSANQMALVIYSNKDLDELTQLVVEKFTPIANIGKDQITINESIFNEENSGKVTYIKPISNIQYLLLEWELDRKFTDDETKSADLIAFTLKRGQKNSLLEVLKKEHLAEDLDIVVEKAGSDQSLFILEIKL</sequence>
<dbReference type="InterPro" id="IPR001431">
    <property type="entry name" value="Pept_M16_Zn_BS"/>
</dbReference>
<dbReference type="GO" id="GO:0004222">
    <property type="term" value="F:metalloendopeptidase activity"/>
    <property type="evidence" value="ECO:0007669"/>
    <property type="project" value="InterPro"/>
</dbReference>
<dbReference type="InterPro" id="IPR011765">
    <property type="entry name" value="Pept_M16_N"/>
</dbReference>
<gene>
    <name evidence="10" type="ORF">LCGC14_3046310</name>
</gene>
<keyword evidence="3" id="KW-0645">Protease</keyword>
<dbReference type="InterPro" id="IPR011249">
    <property type="entry name" value="Metalloenz_LuxS/M16"/>
</dbReference>
<name>A0A0F8ZDY7_9ZZZZ</name>
<comment type="similarity">
    <text evidence="2">Belongs to the peptidase M16 family.</text>
</comment>
<keyword evidence="7" id="KW-0482">Metalloprotease</keyword>
<dbReference type="InterPro" id="IPR050626">
    <property type="entry name" value="Peptidase_M16"/>
</dbReference>
<dbReference type="PANTHER" id="PTHR43690:SF18">
    <property type="entry name" value="INSULIN-DEGRADING ENZYME-RELATED"/>
    <property type="match status" value="1"/>
</dbReference>
<dbReference type="GO" id="GO:0046872">
    <property type="term" value="F:metal ion binding"/>
    <property type="evidence" value="ECO:0007669"/>
    <property type="project" value="UniProtKB-KW"/>
</dbReference>
<dbReference type="AlphaFoldDB" id="A0A0F8ZDY7"/>
<reference evidence="10" key="1">
    <citation type="journal article" date="2015" name="Nature">
        <title>Complex archaea that bridge the gap between prokaryotes and eukaryotes.</title>
        <authorList>
            <person name="Spang A."/>
            <person name="Saw J.H."/>
            <person name="Jorgensen S.L."/>
            <person name="Zaremba-Niedzwiedzka K."/>
            <person name="Martijn J."/>
            <person name="Lind A.E."/>
            <person name="van Eijk R."/>
            <person name="Schleper C."/>
            <person name="Guy L."/>
            <person name="Ettema T.J."/>
        </authorList>
    </citation>
    <scope>NUCLEOTIDE SEQUENCE</scope>
</reference>
<evidence type="ECO:0000256" key="2">
    <source>
        <dbReference type="ARBA" id="ARBA00007261"/>
    </source>
</evidence>
<dbReference type="PANTHER" id="PTHR43690">
    <property type="entry name" value="NARDILYSIN"/>
    <property type="match status" value="1"/>
</dbReference>
<keyword evidence="4" id="KW-0479">Metal-binding</keyword>
<evidence type="ECO:0000256" key="1">
    <source>
        <dbReference type="ARBA" id="ARBA00001947"/>
    </source>
</evidence>
<evidence type="ECO:0000256" key="6">
    <source>
        <dbReference type="ARBA" id="ARBA00022833"/>
    </source>
</evidence>
<comment type="cofactor">
    <cofactor evidence="1">
        <name>Zn(2+)</name>
        <dbReference type="ChEBI" id="CHEBI:29105"/>
    </cofactor>
</comment>
<dbReference type="Pfam" id="PF05193">
    <property type="entry name" value="Peptidase_M16_C"/>
    <property type="match status" value="1"/>
</dbReference>
<evidence type="ECO:0000256" key="4">
    <source>
        <dbReference type="ARBA" id="ARBA00022723"/>
    </source>
</evidence>
<evidence type="ECO:0000313" key="10">
    <source>
        <dbReference type="EMBL" id="KKK58251.1"/>
    </source>
</evidence>
<feature type="domain" description="Peptidase M16 N-terminal" evidence="8">
    <location>
        <begin position="57"/>
        <end position="193"/>
    </location>
</feature>
<dbReference type="Gene3D" id="3.30.830.10">
    <property type="entry name" value="Metalloenzyme, LuxS/M16 peptidase-like"/>
    <property type="match status" value="2"/>
</dbReference>
<evidence type="ECO:0000256" key="5">
    <source>
        <dbReference type="ARBA" id="ARBA00022801"/>
    </source>
</evidence>
<keyword evidence="5" id="KW-0378">Hydrolase</keyword>
<proteinExistence type="inferred from homology"/>
<dbReference type="PROSITE" id="PS00143">
    <property type="entry name" value="INSULINASE"/>
    <property type="match status" value="1"/>
</dbReference>
<evidence type="ECO:0000256" key="7">
    <source>
        <dbReference type="ARBA" id="ARBA00023049"/>
    </source>
</evidence>
<feature type="non-terminal residue" evidence="10">
    <location>
        <position position="354"/>
    </location>
</feature>
<feature type="domain" description="Peptidase M16 C-terminal" evidence="9">
    <location>
        <begin position="212"/>
        <end position="352"/>
    </location>
</feature>
<dbReference type="InterPro" id="IPR007863">
    <property type="entry name" value="Peptidase_M16_C"/>
</dbReference>
<organism evidence="10">
    <name type="scientific">marine sediment metagenome</name>
    <dbReference type="NCBI Taxonomy" id="412755"/>
    <lineage>
        <taxon>unclassified sequences</taxon>
        <taxon>metagenomes</taxon>
        <taxon>ecological metagenomes</taxon>
    </lineage>
</organism>